<dbReference type="EMBL" id="VTYN01000023">
    <property type="protein sequence ID" value="NOH50054.1"/>
    <property type="molecule type" value="Genomic_DNA"/>
</dbReference>
<accession>A0A7Y3ZBI6</accession>
<proteinExistence type="predicted"/>
<evidence type="ECO:0000313" key="1">
    <source>
        <dbReference type="EMBL" id="NOH50054.1"/>
    </source>
</evidence>
<name>A0A7Y3ZBI6_9VIBR</name>
<comment type="caution">
    <text evidence="1">The sequence shown here is derived from an EMBL/GenBank/DDBJ whole genome shotgun (WGS) entry which is preliminary data.</text>
</comment>
<dbReference type="Proteomes" id="UP000572072">
    <property type="component" value="Unassembled WGS sequence"/>
</dbReference>
<reference evidence="1 2" key="1">
    <citation type="submission" date="2019-08" db="EMBL/GenBank/DDBJ databases">
        <title>Draft genome sequencing and comparative genomics of hatchery-associated Vibrios.</title>
        <authorList>
            <person name="Kehlet-Delgado H."/>
            <person name="Mueller R.S."/>
        </authorList>
    </citation>
    <scope>NUCLEOTIDE SEQUENCE [LARGE SCALE GENOMIC DNA]</scope>
    <source>
        <strain evidence="1 2">00-78-3</strain>
    </source>
</reference>
<dbReference type="InterPro" id="IPR021352">
    <property type="entry name" value="DUF2971"/>
</dbReference>
<dbReference type="RefSeq" id="WP_171358786.1">
    <property type="nucleotide sequence ID" value="NZ_VTYN01000023.1"/>
</dbReference>
<protein>
    <submittedName>
        <fullName evidence="1">DUF2971 domain-containing protein</fullName>
    </submittedName>
</protein>
<organism evidence="1 2">
    <name type="scientific">Vibrio rotiferianus</name>
    <dbReference type="NCBI Taxonomy" id="190895"/>
    <lineage>
        <taxon>Bacteria</taxon>
        <taxon>Pseudomonadati</taxon>
        <taxon>Pseudomonadota</taxon>
        <taxon>Gammaproteobacteria</taxon>
        <taxon>Vibrionales</taxon>
        <taxon>Vibrionaceae</taxon>
        <taxon>Vibrio</taxon>
    </lineage>
</organism>
<sequence length="271" mass="32481">MFEFQKNKAEYLYHYTKSETAINFILKNKNLRFSSMTTTNDPRETKEWFLIPGSNEGRNLTDYTPEYLSKVLTPYLQSNTKLLCFSSDKDLKGNHLEDMPNRGFCKPRMWAQYGDNHKGVCLIFDYERLFSNFHEQHKMRTYSCDYVNYKDRLIADIQMDPAFIINVDHLEKRGAKDYSYDHLLKYKERLYFEKASDWANENEFRFVVFETEEELFLDYKNALRGIVFGNYCTDSDISSVVNATKGLGIQYQKLKWRNCTPWFEYERTKWL</sequence>
<dbReference type="Pfam" id="PF11185">
    <property type="entry name" value="DUF2971"/>
    <property type="match status" value="1"/>
</dbReference>
<gene>
    <name evidence="1" type="ORF">F0262_18590</name>
</gene>
<dbReference type="AlphaFoldDB" id="A0A7Y3ZBI6"/>
<evidence type="ECO:0000313" key="2">
    <source>
        <dbReference type="Proteomes" id="UP000572072"/>
    </source>
</evidence>